<protein>
    <submittedName>
        <fullName evidence="1">Uncharacterized protein</fullName>
    </submittedName>
</protein>
<feature type="non-terminal residue" evidence="1">
    <location>
        <position position="1"/>
    </location>
</feature>
<accession>A0A6N2CHV4</accession>
<comment type="caution">
    <text evidence="1">The sequence shown here is derived from an EMBL/GenBank/DDBJ whole genome shotgun (WGS) entry which is preliminary data.</text>
</comment>
<organism evidence="1">
    <name type="scientific">Solanum chilense</name>
    <name type="common">Tomato</name>
    <name type="synonym">Lycopersicon chilense</name>
    <dbReference type="NCBI Taxonomy" id="4083"/>
    <lineage>
        <taxon>Eukaryota</taxon>
        <taxon>Viridiplantae</taxon>
        <taxon>Streptophyta</taxon>
        <taxon>Embryophyta</taxon>
        <taxon>Tracheophyta</taxon>
        <taxon>Spermatophyta</taxon>
        <taxon>Magnoliopsida</taxon>
        <taxon>eudicotyledons</taxon>
        <taxon>Gunneridae</taxon>
        <taxon>Pentapetalae</taxon>
        <taxon>asterids</taxon>
        <taxon>lamiids</taxon>
        <taxon>Solanales</taxon>
        <taxon>Solanaceae</taxon>
        <taxon>Solanoideae</taxon>
        <taxon>Solaneae</taxon>
        <taxon>Solanum</taxon>
        <taxon>Solanum subgen. Lycopersicon</taxon>
    </lineage>
</organism>
<name>A0A6N2CHV4_SOLCI</name>
<proteinExistence type="predicted"/>
<dbReference type="EMBL" id="RXGB01000249">
    <property type="protein sequence ID" value="TMX04342.1"/>
    <property type="molecule type" value="Genomic_DNA"/>
</dbReference>
<evidence type="ECO:0000313" key="1">
    <source>
        <dbReference type="EMBL" id="TMX04342.1"/>
    </source>
</evidence>
<gene>
    <name evidence="1" type="ORF">EJD97_009608</name>
</gene>
<sequence length="81" mass="8916">TDEVKDTTIDALKAKLKSATVLTVAVEKEEDQILGENNSNQPCDNNTSPTVDNNSDVADVHEDLVAVDEQFREEVNEVLDE</sequence>
<reference evidence="1" key="1">
    <citation type="submission" date="2019-05" db="EMBL/GenBank/DDBJ databases">
        <title>The de novo reference genome and transcriptome assemblies of the wild tomato species Solanum chilense.</title>
        <authorList>
            <person name="Stam R."/>
            <person name="Nosenko T."/>
            <person name="Hoerger A.C."/>
            <person name="Stephan W."/>
            <person name="Seidel M.A."/>
            <person name="Kuhn J.M.M."/>
            <person name="Haberer G."/>
            <person name="Tellier A."/>
        </authorList>
    </citation>
    <scope>NUCLEOTIDE SEQUENCE</scope>
    <source>
        <tissue evidence="1">Mature leaves</tissue>
    </source>
</reference>
<dbReference type="AlphaFoldDB" id="A0A6N2CHV4"/>